<dbReference type="Pfam" id="PF00144">
    <property type="entry name" value="Beta-lactamase"/>
    <property type="match status" value="1"/>
</dbReference>
<dbReference type="AlphaFoldDB" id="A0A0F5K5T8"/>
<keyword evidence="4 6" id="KW-0378">Hydrolase</keyword>
<evidence type="ECO:0000313" key="10">
    <source>
        <dbReference type="Proteomes" id="UP000033618"/>
    </source>
</evidence>
<evidence type="ECO:0000256" key="2">
    <source>
        <dbReference type="ARBA" id="ARBA00007840"/>
    </source>
</evidence>
<evidence type="ECO:0000256" key="5">
    <source>
        <dbReference type="ARBA" id="ARBA00023251"/>
    </source>
</evidence>
<dbReference type="SUPFAM" id="SSF56601">
    <property type="entry name" value="beta-lactamase/transpeptidase-like"/>
    <property type="match status" value="1"/>
</dbReference>
<gene>
    <name evidence="9" type="ORF">WM40_01900</name>
</gene>
<name>A0A0F5K5T8_9BURK</name>
<keyword evidence="5 6" id="KW-0046">Antibiotic resistance</keyword>
<comment type="similarity">
    <text evidence="2 6">Belongs to the class-C beta-lactamase family.</text>
</comment>
<proteinExistence type="inferred from homology"/>
<evidence type="ECO:0000256" key="3">
    <source>
        <dbReference type="ARBA" id="ARBA00012865"/>
    </source>
</evidence>
<evidence type="ECO:0000256" key="6">
    <source>
        <dbReference type="RuleBase" id="RU361140"/>
    </source>
</evidence>
<dbReference type="EC" id="3.5.2.6" evidence="3 6"/>
<comment type="caution">
    <text evidence="9">The sequence shown here is derived from an EMBL/GenBank/DDBJ whole genome shotgun (WGS) entry which is preliminary data.</text>
</comment>
<evidence type="ECO:0000313" key="9">
    <source>
        <dbReference type="EMBL" id="KKB65463.1"/>
    </source>
</evidence>
<evidence type="ECO:0000256" key="4">
    <source>
        <dbReference type="ARBA" id="ARBA00022801"/>
    </source>
</evidence>
<dbReference type="EMBL" id="LAQU01000001">
    <property type="protein sequence ID" value="KKB65463.1"/>
    <property type="molecule type" value="Genomic_DNA"/>
</dbReference>
<feature type="region of interest" description="Disordered" evidence="7">
    <location>
        <begin position="1"/>
        <end position="27"/>
    </location>
</feature>
<evidence type="ECO:0000256" key="7">
    <source>
        <dbReference type="SAM" id="MobiDB-lite"/>
    </source>
</evidence>
<accession>A0A0F5K5T8</accession>
<comment type="catalytic activity">
    <reaction evidence="1 6">
        <text>a beta-lactam + H2O = a substituted beta-amino acid</text>
        <dbReference type="Rhea" id="RHEA:20401"/>
        <dbReference type="ChEBI" id="CHEBI:15377"/>
        <dbReference type="ChEBI" id="CHEBI:35627"/>
        <dbReference type="ChEBI" id="CHEBI:140347"/>
        <dbReference type="EC" id="3.5.2.6"/>
    </reaction>
</comment>
<dbReference type="GO" id="GO:0046677">
    <property type="term" value="P:response to antibiotic"/>
    <property type="evidence" value="ECO:0007669"/>
    <property type="project" value="UniProtKB-UniRule"/>
</dbReference>
<protein>
    <recommendedName>
        <fullName evidence="3 6">Beta-lactamase</fullName>
        <ecNumber evidence="3 6">3.5.2.6</ecNumber>
    </recommendedName>
</protein>
<dbReference type="PATRIC" id="fig|28092.6.peg.443"/>
<dbReference type="GO" id="GO:0017001">
    <property type="term" value="P:antibiotic catabolic process"/>
    <property type="evidence" value="ECO:0007669"/>
    <property type="project" value="InterPro"/>
</dbReference>
<evidence type="ECO:0000259" key="8">
    <source>
        <dbReference type="Pfam" id="PF00144"/>
    </source>
</evidence>
<dbReference type="InterPro" id="IPR001586">
    <property type="entry name" value="Beta-lactam_class-C_AS"/>
</dbReference>
<evidence type="ECO:0000256" key="1">
    <source>
        <dbReference type="ARBA" id="ARBA00001526"/>
    </source>
</evidence>
<keyword evidence="10" id="KW-1185">Reference proteome</keyword>
<dbReference type="STRING" id="28092.WM40_01900"/>
<dbReference type="Proteomes" id="UP000033618">
    <property type="component" value="Unassembled WGS sequence"/>
</dbReference>
<dbReference type="GO" id="GO:0008800">
    <property type="term" value="F:beta-lactamase activity"/>
    <property type="evidence" value="ECO:0007669"/>
    <property type="project" value="UniProtKB-UniRule"/>
</dbReference>
<organism evidence="9 10">
    <name type="scientific">Robbsia andropogonis</name>
    <dbReference type="NCBI Taxonomy" id="28092"/>
    <lineage>
        <taxon>Bacteria</taxon>
        <taxon>Pseudomonadati</taxon>
        <taxon>Pseudomonadota</taxon>
        <taxon>Betaproteobacteria</taxon>
        <taxon>Burkholderiales</taxon>
        <taxon>Burkholderiaceae</taxon>
        <taxon>Robbsia</taxon>
    </lineage>
</organism>
<dbReference type="PANTHER" id="PTHR46825:SF8">
    <property type="entry name" value="BETA-LACTAMASE-RELATED"/>
    <property type="match status" value="1"/>
</dbReference>
<dbReference type="GO" id="GO:0030288">
    <property type="term" value="C:outer membrane-bounded periplasmic space"/>
    <property type="evidence" value="ECO:0007669"/>
    <property type="project" value="InterPro"/>
</dbReference>
<sequence>MPVTPSVMADRHRAADATGRTGPSPALRSTVDEAIASIRQQYQVAGVVVGVSIDGTHQFFDYGVASRDTKRPVSQRTLFEVGSVSKTFAAAVAERAQAQGGFQWNDPVSKVVPALRGSAFDRIRMWQLGTHTTGLPLQVPDEVTNDAQLIDYLQHWTPPRGQSVGEVSDLHRLYSNVGTGLLGRSAADSMGRDYATIVEHDMLPALGMRGTYLTVPSDRMADYAQGYTGDDRPIRVQRGVLGDEAYGVKSSAEDLLHYLDLQIAATQAVRDTKRGPHVSDTITDRPATNGALPETIGRRAAWLAALAGTQRPWVRAGVITQDLMWEQYPYPVTVATLQEGCGAPLASALPARVLPQATSVTVSTREASAVWINKTGSTNGFGAYLVFIPQRRIGLVMLFNKNVPIAARVAAAAKIVSAIDSNGVK</sequence>
<dbReference type="InterPro" id="IPR050491">
    <property type="entry name" value="AmpC-like"/>
</dbReference>
<dbReference type="InterPro" id="IPR001466">
    <property type="entry name" value="Beta-lactam-related"/>
</dbReference>
<feature type="domain" description="Beta-lactamase-related" evidence="8">
    <location>
        <begin position="31"/>
        <end position="416"/>
    </location>
</feature>
<dbReference type="PROSITE" id="PS00336">
    <property type="entry name" value="BETA_LACTAMASE_C"/>
    <property type="match status" value="1"/>
</dbReference>
<dbReference type="PANTHER" id="PTHR46825">
    <property type="entry name" value="D-ALANYL-D-ALANINE-CARBOXYPEPTIDASE/ENDOPEPTIDASE AMPH"/>
    <property type="match status" value="1"/>
</dbReference>
<reference evidence="9 10" key="1">
    <citation type="submission" date="2015-03" db="EMBL/GenBank/DDBJ databases">
        <title>Draft Genome Sequence of Burkholderia andropogonis type strain ICMP2807, isolated from Sorghum bicolor.</title>
        <authorList>
            <person name="Lopes-Santos L."/>
            <person name="Castro D.B."/>
            <person name="Ottoboni L.M."/>
            <person name="Park D."/>
            <person name="Weirc B.S."/>
            <person name="Destefano S.A."/>
        </authorList>
    </citation>
    <scope>NUCLEOTIDE SEQUENCE [LARGE SCALE GENOMIC DNA]</scope>
    <source>
        <strain evidence="9 10">ICMP2807</strain>
    </source>
</reference>
<dbReference type="Gene3D" id="3.40.710.10">
    <property type="entry name" value="DD-peptidase/beta-lactamase superfamily"/>
    <property type="match status" value="2"/>
</dbReference>
<dbReference type="InterPro" id="IPR012338">
    <property type="entry name" value="Beta-lactam/transpept-like"/>
</dbReference>